<comment type="caution">
    <text evidence="12">The sequence shown here is derived from an EMBL/GenBank/DDBJ whole genome shotgun (WGS) entry which is preliminary data.</text>
</comment>
<dbReference type="GO" id="GO:0005730">
    <property type="term" value="C:nucleolus"/>
    <property type="evidence" value="ECO:0007669"/>
    <property type="project" value="TreeGrafter"/>
</dbReference>
<feature type="active site" description="O-(3'-phospho-DNA)-tyrosine intermediate" evidence="8">
    <location>
        <position position="826"/>
    </location>
</feature>
<dbReference type="Pfam" id="PF01028">
    <property type="entry name" value="Topoisom_I"/>
    <property type="match status" value="1"/>
</dbReference>
<dbReference type="PANTHER" id="PTHR10290:SF3">
    <property type="entry name" value="DNA TOPOISOMERASE 1"/>
    <property type="match status" value="1"/>
</dbReference>
<dbReference type="InParanoid" id="A0A409VXV9"/>
<dbReference type="PROSITE" id="PS52038">
    <property type="entry name" value="TOPO_IB_2"/>
    <property type="match status" value="1"/>
</dbReference>
<evidence type="ECO:0000256" key="7">
    <source>
        <dbReference type="ARBA" id="ARBA00023242"/>
    </source>
</evidence>
<dbReference type="InterPro" id="IPR013030">
    <property type="entry name" value="DNA_topo_DNA_db_N_dom2"/>
</dbReference>
<dbReference type="Pfam" id="PF14370">
    <property type="entry name" value="Topo_C_assoc"/>
    <property type="match status" value="2"/>
</dbReference>
<dbReference type="Gene3D" id="2.170.11.10">
    <property type="entry name" value="DNA Topoisomerase I, domain 2"/>
    <property type="match status" value="1"/>
</dbReference>
<dbReference type="SUPFAM" id="SSF56741">
    <property type="entry name" value="Eukaryotic DNA topoisomerase I, N-terminal DNA-binding fragment"/>
    <property type="match status" value="1"/>
</dbReference>
<evidence type="ECO:0000256" key="4">
    <source>
        <dbReference type="ARBA" id="ARBA00023029"/>
    </source>
</evidence>
<accession>A0A409VXV9</accession>
<dbReference type="InterPro" id="IPR011010">
    <property type="entry name" value="DNA_brk_join_enz"/>
</dbReference>
<dbReference type="Pfam" id="PF02919">
    <property type="entry name" value="Topoisom_I_N"/>
    <property type="match status" value="1"/>
</dbReference>
<dbReference type="InterPro" id="IPR051062">
    <property type="entry name" value="Topoisomerase_IB"/>
</dbReference>
<dbReference type="Gene3D" id="1.10.132.10">
    <property type="match status" value="2"/>
</dbReference>
<dbReference type="PANTHER" id="PTHR10290">
    <property type="entry name" value="DNA TOPOISOMERASE I"/>
    <property type="match status" value="1"/>
</dbReference>
<dbReference type="FunFam" id="1.10.10.41:FF:000001">
    <property type="entry name" value="DNA topoisomerase I"/>
    <property type="match status" value="1"/>
</dbReference>
<organism evidence="12 13">
    <name type="scientific">Gymnopilus dilepis</name>
    <dbReference type="NCBI Taxonomy" id="231916"/>
    <lineage>
        <taxon>Eukaryota</taxon>
        <taxon>Fungi</taxon>
        <taxon>Dikarya</taxon>
        <taxon>Basidiomycota</taxon>
        <taxon>Agaricomycotina</taxon>
        <taxon>Agaricomycetes</taxon>
        <taxon>Agaricomycetidae</taxon>
        <taxon>Agaricales</taxon>
        <taxon>Agaricineae</taxon>
        <taxon>Hymenogastraceae</taxon>
        <taxon>Gymnopilus</taxon>
    </lineage>
</organism>
<dbReference type="OrthoDB" id="47179at2759"/>
<dbReference type="AlphaFoldDB" id="A0A409VXV9"/>
<dbReference type="GO" id="GO:0005694">
    <property type="term" value="C:chromosome"/>
    <property type="evidence" value="ECO:0007669"/>
    <property type="project" value="InterPro"/>
</dbReference>
<comment type="catalytic activity">
    <reaction evidence="1 8 9">
        <text>ATP-independent breakage of single-stranded DNA, followed by passage and rejoining.</text>
        <dbReference type="EC" id="5.6.2.1"/>
    </reaction>
</comment>
<comment type="function">
    <text evidence="9">Releases the supercoiling and torsional tension of DNA introduced during the DNA replication and transcription by transiently cleaving and rejoining one strand of the DNA duplex. Introduces a single-strand break via transesterification at the specific target site 5'-[CT]CCTTp site in duplex DNA. The scissile phosphodiester is attacked by the catalytic tyrosine of the enzyme, resulting in the formation of a DNA-(3'-phosphotyrosyl)-enzyme intermediate and the expulsion of a 5'-OH DNA strand. The free DNA strand then undergoes passage around the unbroken strand thus removing DNA supercoils. Finally, in the religation step, the DNA 5'-OH attacks the covalent intermediate to expel the active-site tyrosine and restore the DNA phosphodiester backbone.</text>
</comment>
<reference evidence="12 13" key="1">
    <citation type="journal article" date="2018" name="Evol. Lett.">
        <title>Horizontal gene cluster transfer increased hallucinogenic mushroom diversity.</title>
        <authorList>
            <person name="Reynolds H.T."/>
            <person name="Vijayakumar V."/>
            <person name="Gluck-Thaler E."/>
            <person name="Korotkin H.B."/>
            <person name="Matheny P.B."/>
            <person name="Slot J.C."/>
        </authorList>
    </citation>
    <scope>NUCLEOTIDE SEQUENCE [LARGE SCALE GENOMIC DNA]</scope>
    <source>
        <strain evidence="12 13">SRW20</strain>
    </source>
</reference>
<comment type="similarity">
    <text evidence="3 8 9">Belongs to the type IB topoisomerase family.</text>
</comment>
<dbReference type="InterPro" id="IPR013500">
    <property type="entry name" value="TopoI_cat_euk"/>
</dbReference>
<evidence type="ECO:0000313" key="13">
    <source>
        <dbReference type="Proteomes" id="UP000284706"/>
    </source>
</evidence>
<dbReference type="InterPro" id="IPR013499">
    <property type="entry name" value="TopoI_euk"/>
</dbReference>
<dbReference type="SMART" id="SM00435">
    <property type="entry name" value="TOPEUc"/>
    <property type="match status" value="1"/>
</dbReference>
<keyword evidence="13" id="KW-1185">Reference proteome</keyword>
<evidence type="ECO:0000256" key="3">
    <source>
        <dbReference type="ARBA" id="ARBA00006645"/>
    </source>
</evidence>
<dbReference type="EC" id="5.6.2.1" evidence="9"/>
<feature type="compositionally biased region" description="Polar residues" evidence="10">
    <location>
        <begin position="112"/>
        <end position="124"/>
    </location>
</feature>
<dbReference type="InterPro" id="IPR036202">
    <property type="entry name" value="TopoI_DNA-bd_euk_N_sf"/>
</dbReference>
<evidence type="ECO:0000256" key="9">
    <source>
        <dbReference type="RuleBase" id="RU365101"/>
    </source>
</evidence>
<feature type="region of interest" description="Disordered" evidence="10">
    <location>
        <begin position="1"/>
        <end position="228"/>
    </location>
</feature>
<evidence type="ECO:0000259" key="11">
    <source>
        <dbReference type="SMART" id="SM00435"/>
    </source>
</evidence>
<dbReference type="FunFam" id="3.90.15.10:FF:000003">
    <property type="entry name" value="DNA topoisomerase I"/>
    <property type="match status" value="1"/>
</dbReference>
<keyword evidence="4 8" id="KW-0799">Topoisomerase</keyword>
<dbReference type="CDD" id="cd03488">
    <property type="entry name" value="Topoisomer_IB_N_htopoI_like"/>
    <property type="match status" value="1"/>
</dbReference>
<dbReference type="InterPro" id="IPR025834">
    <property type="entry name" value="TopoI_C_dom"/>
</dbReference>
<dbReference type="STRING" id="231916.A0A409VXV9"/>
<evidence type="ECO:0000313" key="12">
    <source>
        <dbReference type="EMBL" id="PPQ71087.1"/>
    </source>
</evidence>
<gene>
    <name evidence="12" type="ORF">CVT26_011627</name>
</gene>
<dbReference type="InterPro" id="IPR014727">
    <property type="entry name" value="TopoI_cat_a/b-sub_euk"/>
</dbReference>
<dbReference type="InterPro" id="IPR013034">
    <property type="entry name" value="DNA_topo_DNA_db_N_dom1"/>
</dbReference>
<dbReference type="SUPFAM" id="SSF56349">
    <property type="entry name" value="DNA breaking-rejoining enzymes"/>
    <property type="match status" value="1"/>
</dbReference>
<evidence type="ECO:0000256" key="2">
    <source>
        <dbReference type="ARBA" id="ARBA00004123"/>
    </source>
</evidence>
<evidence type="ECO:0000256" key="1">
    <source>
        <dbReference type="ARBA" id="ARBA00000213"/>
    </source>
</evidence>
<dbReference type="PRINTS" id="PR00416">
    <property type="entry name" value="EUTPISMRASEI"/>
</dbReference>
<dbReference type="InterPro" id="IPR001631">
    <property type="entry name" value="TopoI"/>
</dbReference>
<dbReference type="Gene3D" id="1.10.10.41">
    <property type="entry name" value="Yeast DNA topoisomerase - domain 1"/>
    <property type="match status" value="1"/>
</dbReference>
<dbReference type="FunCoup" id="A0A409VXV9">
    <property type="interactions" value="289"/>
</dbReference>
<name>A0A409VXV9_9AGAR</name>
<dbReference type="FunFam" id="2.170.11.10:FF:000001">
    <property type="entry name" value="DNA topoisomerase I"/>
    <property type="match status" value="1"/>
</dbReference>
<proteinExistence type="inferred from homology"/>
<dbReference type="GO" id="GO:0003677">
    <property type="term" value="F:DNA binding"/>
    <property type="evidence" value="ECO:0007669"/>
    <property type="project" value="UniProtKB-UniRule"/>
</dbReference>
<evidence type="ECO:0000256" key="8">
    <source>
        <dbReference type="PROSITE-ProRule" id="PRU01382"/>
    </source>
</evidence>
<sequence>MTSEPSMVLDKRRSSTAQNGHSGSAKLNGNHALKDEDVATSDDDLPLSQTTRHDATSLPPRNLKRKKPVYAESSSEDDTPLASSPAKPVRANGKGRPKQETGASDAPGPSEDASTNRRATNGGSSRPARKKVKEESASASDEDEDDQLPESKSRPVGRKRKVKAESGSDTPMKPATKSRKKVKEEDSTSEAEMPKAKRLRKTKAELETKSPSKAKAKKKEEQDEEQEEVFKWWENTDPNGDGSVKWTTLEHNGVLFPPPYEPLPTTVKMKYNGKPVNLPPEAEEVAGFYAALLETEHARDSTFNKNFFEDWKTVMKKHPPLDGTKIINFELCDFRPMYEHFEAEKAKKKAMTSEEKKAVKKAKEEMEAKYATCLLDGRKEKVGNFRVEPPGLFRGRGDHPKKGALKFRVRPEDITLNIGEGAPIPVPNMPGKWKAIQHDNTVTWLANWTENINGNHKYVFLAAGSSLKGQSDMQKFEKARELKQNHVDRIRQNYTADLKSKVMADRQRATAMYFIDKLALRAGNEKGEDEADTVGCCSLRCEHVTLEAPDFIIFDFLGKDSIRYYNRVQVDPQVFKNIRIFKDNKNDDDNLFDRVTTTSLNKHLTNEMKGLTAKVFRTFNASFTFQRLLDEEDLTNASLQEKLNAYNRANRKVAILCNHQRSVPKTHDQSMEKMRYKHRAFKYERMKLRHALFKMDPKHKKNPKYKDDESDLDDDWIIEHENNLKLKEIEKAEKKFAKENEKLQEEGKPVQKDSVLRERLADIEEDFVRLAKERGTGKATLKRERPEEKIEEAIDKLTEKIKAFKLQIVDRDEGKEVALGTSKINYLDPRYVPFVPLWSDLPSECGLIDRITAAWCQIHDFPIEKIFSKTLMTKFPWAMEVDKDWKF</sequence>
<feature type="compositionally biased region" description="Polar residues" evidence="10">
    <location>
        <begin position="15"/>
        <end position="27"/>
    </location>
</feature>
<dbReference type="Proteomes" id="UP000284706">
    <property type="component" value="Unassembled WGS sequence"/>
</dbReference>
<comment type="subcellular location">
    <subcellularLocation>
        <location evidence="2">Nucleus</location>
    </subcellularLocation>
</comment>
<dbReference type="GO" id="GO:0007059">
    <property type="term" value="P:chromosome segregation"/>
    <property type="evidence" value="ECO:0007669"/>
    <property type="project" value="TreeGrafter"/>
</dbReference>
<evidence type="ECO:0000256" key="6">
    <source>
        <dbReference type="ARBA" id="ARBA00023235"/>
    </source>
</evidence>
<dbReference type="Gene3D" id="3.90.15.10">
    <property type="entry name" value="Topoisomerase I, Chain A, domain 3"/>
    <property type="match status" value="1"/>
</dbReference>
<dbReference type="InterPro" id="IPR008336">
    <property type="entry name" value="TopoI_DNA-bd_euk"/>
</dbReference>
<keyword evidence="7" id="KW-0539">Nucleus</keyword>
<dbReference type="GO" id="GO:0006265">
    <property type="term" value="P:DNA topological change"/>
    <property type="evidence" value="ECO:0007669"/>
    <property type="project" value="UniProtKB-UniRule"/>
</dbReference>
<keyword evidence="5 8" id="KW-0238">DNA-binding</keyword>
<dbReference type="GO" id="GO:0003917">
    <property type="term" value="F:DNA topoisomerase type I (single strand cut, ATP-independent) activity"/>
    <property type="evidence" value="ECO:0007669"/>
    <property type="project" value="UniProtKB-UniRule"/>
</dbReference>
<evidence type="ECO:0000256" key="5">
    <source>
        <dbReference type="ARBA" id="ARBA00023125"/>
    </source>
</evidence>
<dbReference type="InterPro" id="IPR014711">
    <property type="entry name" value="TopoI_cat_a-hlx-sub_euk"/>
</dbReference>
<dbReference type="CDD" id="cd00659">
    <property type="entry name" value="Topo_IB_C"/>
    <property type="match status" value="1"/>
</dbReference>
<keyword evidence="6 8" id="KW-0413">Isomerase</keyword>
<protein>
    <recommendedName>
        <fullName evidence="9">DNA topoisomerase I</fullName>
        <ecNumber evidence="9">5.6.2.1</ecNumber>
    </recommendedName>
    <alternativeName>
        <fullName evidence="9">DNA topoisomerase 1</fullName>
    </alternativeName>
</protein>
<dbReference type="EMBL" id="NHYE01005516">
    <property type="protein sequence ID" value="PPQ71087.1"/>
    <property type="molecule type" value="Genomic_DNA"/>
</dbReference>
<evidence type="ECO:0000256" key="10">
    <source>
        <dbReference type="SAM" id="MobiDB-lite"/>
    </source>
</evidence>
<dbReference type="InterPro" id="IPR048045">
    <property type="entry name" value="Topoisomer_I_DNA-bd"/>
</dbReference>
<feature type="domain" description="DNA topoisomerase I eukaryotic-type" evidence="11">
    <location>
        <begin position="392"/>
        <end position="860"/>
    </location>
</feature>
<dbReference type="GO" id="GO:0006260">
    <property type="term" value="P:DNA replication"/>
    <property type="evidence" value="ECO:0007669"/>
    <property type="project" value="TreeGrafter"/>
</dbReference>